<dbReference type="InterPro" id="IPR011006">
    <property type="entry name" value="CheY-like_superfamily"/>
</dbReference>
<reference evidence="12" key="1">
    <citation type="submission" date="2015-10" db="EMBL/GenBank/DDBJ databases">
        <authorList>
            <person name="Regsiter A."/>
            <person name="william w."/>
        </authorList>
    </citation>
    <scope>NUCLEOTIDE SEQUENCE [LARGE SCALE GENOMIC DNA]</scope>
</reference>
<dbReference type="PANTHER" id="PTHR43711">
    <property type="entry name" value="TWO-COMPONENT HISTIDINE KINASE"/>
    <property type="match status" value="1"/>
</dbReference>
<dbReference type="PANTHER" id="PTHR43711:SF26">
    <property type="entry name" value="SENSOR HISTIDINE KINASE RCSC"/>
    <property type="match status" value="1"/>
</dbReference>
<dbReference type="EMBL" id="CZDF01000024">
    <property type="protein sequence ID" value="CUR30300.1"/>
    <property type="molecule type" value="Genomic_DNA"/>
</dbReference>
<dbReference type="Gene3D" id="3.40.50.2300">
    <property type="match status" value="1"/>
</dbReference>
<dbReference type="SMART" id="SM00388">
    <property type="entry name" value="HisKA"/>
    <property type="match status" value="1"/>
</dbReference>
<dbReference type="PROSITE" id="PS50109">
    <property type="entry name" value="HIS_KIN"/>
    <property type="match status" value="1"/>
</dbReference>
<keyword evidence="12" id="KW-1185">Reference proteome</keyword>
<dbReference type="InterPro" id="IPR050736">
    <property type="entry name" value="Sensor_HK_Regulatory"/>
</dbReference>
<dbReference type="SMART" id="SM00448">
    <property type="entry name" value="REC"/>
    <property type="match status" value="1"/>
</dbReference>
<keyword evidence="5" id="KW-0418">Kinase</keyword>
<evidence type="ECO:0000256" key="1">
    <source>
        <dbReference type="ARBA" id="ARBA00000085"/>
    </source>
</evidence>
<dbReference type="SUPFAM" id="SSF55874">
    <property type="entry name" value="ATPase domain of HSP90 chaperone/DNA topoisomerase II/histidine kinase"/>
    <property type="match status" value="1"/>
</dbReference>
<dbReference type="InterPro" id="IPR036890">
    <property type="entry name" value="HATPase_C_sf"/>
</dbReference>
<dbReference type="SMART" id="SM00387">
    <property type="entry name" value="HATPase_c"/>
    <property type="match status" value="1"/>
</dbReference>
<dbReference type="Gene3D" id="1.10.287.130">
    <property type="match status" value="1"/>
</dbReference>
<dbReference type="RefSeq" id="WP_245824155.1">
    <property type="nucleotide sequence ID" value="NZ_LN889768.1"/>
</dbReference>
<dbReference type="InterPro" id="IPR005467">
    <property type="entry name" value="His_kinase_dom"/>
</dbReference>
<comment type="catalytic activity">
    <reaction evidence="1">
        <text>ATP + protein L-histidine = ADP + protein N-phospho-L-histidine.</text>
        <dbReference type="EC" id="2.7.13.3"/>
    </reaction>
</comment>
<evidence type="ECO:0000259" key="10">
    <source>
        <dbReference type="PROSITE" id="PS50110"/>
    </source>
</evidence>
<dbReference type="InterPro" id="IPR001789">
    <property type="entry name" value="Sig_transdc_resp-reg_receiver"/>
</dbReference>
<evidence type="ECO:0000256" key="2">
    <source>
        <dbReference type="ARBA" id="ARBA00012438"/>
    </source>
</evidence>
<gene>
    <name evidence="11" type="ORF">PL9214120019</name>
</gene>
<evidence type="ECO:0000256" key="4">
    <source>
        <dbReference type="ARBA" id="ARBA00022679"/>
    </source>
</evidence>
<dbReference type="SUPFAM" id="SSF47384">
    <property type="entry name" value="Homodimeric domain of signal transducing histidine kinase"/>
    <property type="match status" value="1"/>
</dbReference>
<dbReference type="PROSITE" id="PS50110">
    <property type="entry name" value="RESPONSE_REGULATORY"/>
    <property type="match status" value="1"/>
</dbReference>
<keyword evidence="8" id="KW-0175">Coiled coil</keyword>
<keyword evidence="3 7" id="KW-0597">Phosphoprotein</keyword>
<evidence type="ECO:0000259" key="9">
    <source>
        <dbReference type="PROSITE" id="PS50109"/>
    </source>
</evidence>
<dbReference type="InterPro" id="IPR003661">
    <property type="entry name" value="HisK_dim/P_dom"/>
</dbReference>
<accession>A0A1J1LEH5</accession>
<feature type="domain" description="Response regulatory" evidence="10">
    <location>
        <begin position="70"/>
        <end position="187"/>
    </location>
</feature>
<feature type="coiled-coil region" evidence="8">
    <location>
        <begin position="194"/>
        <end position="221"/>
    </location>
</feature>
<dbReference type="InterPro" id="IPR004358">
    <property type="entry name" value="Sig_transdc_His_kin-like_C"/>
</dbReference>
<evidence type="ECO:0000313" key="12">
    <source>
        <dbReference type="Proteomes" id="UP000184315"/>
    </source>
</evidence>
<keyword evidence="4" id="KW-0808">Transferase</keyword>
<sequence length="451" mass="50851">MRQIWNNEGTWKKQEAQYLFSVDSEPLPRYCEPPKSPSSYVLYSAHSSSSFSLLGRERSHSTMRPASSVKILLIEDNLAEARFLQELLKDSLCQPFSVVHVKRLGEALKELENTIFDVVLLDLTLPDSQGLESLARLIEQVPSLPIVVLTNTNDDELAIRAVRQGAQDYLIKRQVNGTVLVRSLRYAIERKHTLESLKAMNQALEMRVQESTQELVKAQEQNQLRSEFVSMISHDIKNPLNTILASTVLLQDYEQKLSQEKKVTLFQRIRSASKNMAQLLDEVLLIGEADSGQLQYQPSVINLEVFCRQLVEEIHLSAGEDCQINLDLKLSFKDVVVDSNLLRRILMNLLENAVKYSPQSQSVQFDVVVQDQTIDFCIQDQGIGIPSDSFPLLFEPFHRAKNVGSIPGTGLGLAIVKHCVEAHQGKIWIDSQIGMGTTFIVRLPLIKASEL</sequence>
<dbReference type="CDD" id="cd00082">
    <property type="entry name" value="HisKA"/>
    <property type="match status" value="1"/>
</dbReference>
<evidence type="ECO:0000256" key="8">
    <source>
        <dbReference type="SAM" id="Coils"/>
    </source>
</evidence>
<dbReference type="Pfam" id="PF02518">
    <property type="entry name" value="HATPase_c"/>
    <property type="match status" value="1"/>
</dbReference>
<dbReference type="PRINTS" id="PR00344">
    <property type="entry name" value="BCTRLSENSOR"/>
</dbReference>
<feature type="modified residue" description="4-aspartylphosphate" evidence="7">
    <location>
        <position position="122"/>
    </location>
</feature>
<name>A0A1J1LEH5_9CYAN</name>
<protein>
    <recommendedName>
        <fullName evidence="2">histidine kinase</fullName>
        <ecNumber evidence="2">2.7.13.3</ecNumber>
    </recommendedName>
</protein>
<dbReference type="STRING" id="671072.PL9214120019"/>
<dbReference type="Gene3D" id="3.30.565.10">
    <property type="entry name" value="Histidine kinase-like ATPase, C-terminal domain"/>
    <property type="match status" value="1"/>
</dbReference>
<evidence type="ECO:0000256" key="6">
    <source>
        <dbReference type="ARBA" id="ARBA00023012"/>
    </source>
</evidence>
<dbReference type="CDD" id="cd00075">
    <property type="entry name" value="HATPase"/>
    <property type="match status" value="1"/>
</dbReference>
<evidence type="ECO:0000256" key="5">
    <source>
        <dbReference type="ARBA" id="ARBA00022777"/>
    </source>
</evidence>
<dbReference type="InterPro" id="IPR003594">
    <property type="entry name" value="HATPase_dom"/>
</dbReference>
<dbReference type="Pfam" id="PF00072">
    <property type="entry name" value="Response_reg"/>
    <property type="match status" value="1"/>
</dbReference>
<dbReference type="GO" id="GO:0000155">
    <property type="term" value="F:phosphorelay sensor kinase activity"/>
    <property type="evidence" value="ECO:0007669"/>
    <property type="project" value="InterPro"/>
</dbReference>
<dbReference type="FunFam" id="3.30.565.10:FF:000006">
    <property type="entry name" value="Sensor histidine kinase WalK"/>
    <property type="match status" value="1"/>
</dbReference>
<dbReference type="InterPro" id="IPR036097">
    <property type="entry name" value="HisK_dim/P_sf"/>
</dbReference>
<evidence type="ECO:0000256" key="7">
    <source>
        <dbReference type="PROSITE-ProRule" id="PRU00169"/>
    </source>
</evidence>
<keyword evidence="6" id="KW-0902">Two-component regulatory system</keyword>
<dbReference type="Pfam" id="PF00512">
    <property type="entry name" value="HisKA"/>
    <property type="match status" value="1"/>
</dbReference>
<evidence type="ECO:0000313" key="11">
    <source>
        <dbReference type="EMBL" id="CUR30300.1"/>
    </source>
</evidence>
<dbReference type="EC" id="2.7.13.3" evidence="2"/>
<proteinExistence type="predicted"/>
<dbReference type="SUPFAM" id="SSF52172">
    <property type="entry name" value="CheY-like"/>
    <property type="match status" value="1"/>
</dbReference>
<evidence type="ECO:0000256" key="3">
    <source>
        <dbReference type="ARBA" id="ARBA00022553"/>
    </source>
</evidence>
<dbReference type="Proteomes" id="UP000184315">
    <property type="component" value="Unassembled WGS sequence"/>
</dbReference>
<organism evidence="11 12">
    <name type="scientific">Planktothrix tepida PCC 9214</name>
    <dbReference type="NCBI Taxonomy" id="671072"/>
    <lineage>
        <taxon>Bacteria</taxon>
        <taxon>Bacillati</taxon>
        <taxon>Cyanobacteriota</taxon>
        <taxon>Cyanophyceae</taxon>
        <taxon>Oscillatoriophycideae</taxon>
        <taxon>Oscillatoriales</taxon>
        <taxon>Microcoleaceae</taxon>
        <taxon>Planktothrix</taxon>
    </lineage>
</organism>
<feature type="domain" description="Histidine kinase" evidence="9">
    <location>
        <begin position="231"/>
        <end position="447"/>
    </location>
</feature>
<dbReference type="AlphaFoldDB" id="A0A1J1LEH5"/>